<protein>
    <submittedName>
        <fullName evidence="1">Uncharacterized protein</fullName>
    </submittedName>
</protein>
<evidence type="ECO:0000313" key="1">
    <source>
        <dbReference type="EMBL" id="MBC5739544.1"/>
    </source>
</evidence>
<name>A0ABR7HZ71_9FIRM</name>
<evidence type="ECO:0000313" key="2">
    <source>
        <dbReference type="Proteomes" id="UP000633936"/>
    </source>
</evidence>
<reference evidence="1 2" key="1">
    <citation type="submission" date="2020-08" db="EMBL/GenBank/DDBJ databases">
        <title>Genome public.</title>
        <authorList>
            <person name="Liu C."/>
            <person name="Sun Q."/>
        </authorList>
    </citation>
    <scope>NUCLEOTIDE SEQUENCE [LARGE SCALE GENOMIC DNA]</scope>
    <source>
        <strain evidence="1 2">27-44</strain>
    </source>
</reference>
<dbReference type="Proteomes" id="UP000633936">
    <property type="component" value="Unassembled WGS sequence"/>
</dbReference>
<sequence>MNEVEELFQRIKKMRNGEEVICNHCKKGVMIPVGDCKTTKCFRCDNCGTRLNMD</sequence>
<dbReference type="RefSeq" id="WP_187002702.1">
    <property type="nucleotide sequence ID" value="NZ_JACOQE010000001.1"/>
</dbReference>
<comment type="caution">
    <text evidence="1">The sequence shown here is derived from an EMBL/GenBank/DDBJ whole genome shotgun (WGS) entry which is preliminary data.</text>
</comment>
<dbReference type="EMBL" id="JACOQE010000001">
    <property type="protein sequence ID" value="MBC5739544.1"/>
    <property type="molecule type" value="Genomic_DNA"/>
</dbReference>
<organism evidence="1 2">
    <name type="scientific">Blautia intestinalis</name>
    <dbReference type="NCBI Taxonomy" id="2763028"/>
    <lineage>
        <taxon>Bacteria</taxon>
        <taxon>Bacillati</taxon>
        <taxon>Bacillota</taxon>
        <taxon>Clostridia</taxon>
        <taxon>Lachnospirales</taxon>
        <taxon>Lachnospiraceae</taxon>
        <taxon>Blautia</taxon>
    </lineage>
</organism>
<keyword evidence="2" id="KW-1185">Reference proteome</keyword>
<accession>A0ABR7HZ71</accession>
<proteinExistence type="predicted"/>
<gene>
    <name evidence="1" type="ORF">H8Z79_03540</name>
</gene>